<feature type="domain" description="SWIM-type" evidence="7">
    <location>
        <begin position="105"/>
        <end position="141"/>
    </location>
</feature>
<evidence type="ECO:0000256" key="6">
    <source>
        <dbReference type="RuleBase" id="RU367018"/>
    </source>
</evidence>
<organism evidence="8 9">
    <name type="scientific">Nyssa sinensis</name>
    <dbReference type="NCBI Taxonomy" id="561372"/>
    <lineage>
        <taxon>Eukaryota</taxon>
        <taxon>Viridiplantae</taxon>
        <taxon>Streptophyta</taxon>
        <taxon>Embryophyta</taxon>
        <taxon>Tracheophyta</taxon>
        <taxon>Spermatophyta</taxon>
        <taxon>Magnoliopsida</taxon>
        <taxon>eudicotyledons</taxon>
        <taxon>Gunneridae</taxon>
        <taxon>Pentapetalae</taxon>
        <taxon>asterids</taxon>
        <taxon>Cornales</taxon>
        <taxon>Nyssaceae</taxon>
        <taxon>Nyssa</taxon>
    </lineage>
</organism>
<dbReference type="SMART" id="SM00575">
    <property type="entry name" value="ZnF_PMZ"/>
    <property type="match status" value="1"/>
</dbReference>
<proteinExistence type="inferred from homology"/>
<dbReference type="PANTHER" id="PTHR31669">
    <property type="entry name" value="PROTEIN FAR1-RELATED SEQUENCE 10-RELATED"/>
    <property type="match status" value="1"/>
</dbReference>
<dbReference type="GO" id="GO:0006355">
    <property type="term" value="P:regulation of DNA-templated transcription"/>
    <property type="evidence" value="ECO:0007669"/>
    <property type="project" value="UniProtKB-UniRule"/>
</dbReference>
<comment type="subcellular location">
    <subcellularLocation>
        <location evidence="6">Nucleus</location>
    </subcellularLocation>
</comment>
<keyword evidence="4 6" id="KW-0862">Zinc</keyword>
<dbReference type="PANTHER" id="PTHR31669:SF279">
    <property type="entry name" value="PROTEIN FAR1-RELATED SEQUENCE"/>
    <property type="match status" value="1"/>
</dbReference>
<evidence type="ECO:0000313" key="9">
    <source>
        <dbReference type="Proteomes" id="UP000325577"/>
    </source>
</evidence>
<dbReference type="AlphaFoldDB" id="A0A5J5AK22"/>
<name>A0A5J5AK22_9ASTE</name>
<evidence type="ECO:0000256" key="3">
    <source>
        <dbReference type="ARBA" id="ARBA00022771"/>
    </source>
</evidence>
<evidence type="ECO:0000256" key="1">
    <source>
        <dbReference type="ARBA" id="ARBA00005889"/>
    </source>
</evidence>
<dbReference type="InterPro" id="IPR006564">
    <property type="entry name" value="Znf_PMZ"/>
</dbReference>
<dbReference type="PROSITE" id="PS50966">
    <property type="entry name" value="ZF_SWIM"/>
    <property type="match status" value="1"/>
</dbReference>
<dbReference type="OrthoDB" id="2402896at2759"/>
<reference evidence="8 9" key="1">
    <citation type="submission" date="2019-09" db="EMBL/GenBank/DDBJ databases">
        <title>A chromosome-level genome assembly of the Chinese tupelo Nyssa sinensis.</title>
        <authorList>
            <person name="Yang X."/>
            <person name="Kang M."/>
            <person name="Yang Y."/>
            <person name="Xiong H."/>
            <person name="Wang M."/>
            <person name="Zhang Z."/>
            <person name="Wang Z."/>
            <person name="Wu H."/>
            <person name="Ma T."/>
            <person name="Liu J."/>
            <person name="Xi Z."/>
        </authorList>
    </citation>
    <scope>NUCLEOTIDE SEQUENCE [LARGE SCALE GENOMIC DNA]</scope>
    <source>
        <strain evidence="8">J267</strain>
        <tissue evidence="8">Leaf</tissue>
    </source>
</reference>
<evidence type="ECO:0000259" key="7">
    <source>
        <dbReference type="PROSITE" id="PS50966"/>
    </source>
</evidence>
<accession>A0A5J5AK22</accession>
<evidence type="ECO:0000256" key="2">
    <source>
        <dbReference type="ARBA" id="ARBA00022723"/>
    </source>
</evidence>
<keyword evidence="2 6" id="KW-0479">Metal-binding</keyword>
<dbReference type="GO" id="GO:0005634">
    <property type="term" value="C:nucleus"/>
    <property type="evidence" value="ECO:0007669"/>
    <property type="project" value="UniProtKB-SubCell"/>
</dbReference>
<keyword evidence="9" id="KW-1185">Reference proteome</keyword>
<evidence type="ECO:0000256" key="5">
    <source>
        <dbReference type="PROSITE-ProRule" id="PRU00325"/>
    </source>
</evidence>
<dbReference type="InterPro" id="IPR007527">
    <property type="entry name" value="Znf_SWIM"/>
</dbReference>
<gene>
    <name evidence="8" type="ORF">F0562_005412</name>
</gene>
<sequence>MTISRWPDGKCCVIHFEANHNHEVVSIEEIHSLPSHRKVTVAQAIEVDLEESCEIHQKLTSELLDNQENFEYLPTLKHSKQMKGMKEGEAGGLYEVSSFGRPPHRTVTFNSSDNIVNCNCMKFESSGVLCGHSLKVLDVRNIKVVPENYILKRWTKGARVESVTDAHGCMVQDDPKMVPATHDKDLSQKAIKPSMWAAESEEGYHFLNRILRRGCLDWKGFI</sequence>
<evidence type="ECO:0000256" key="4">
    <source>
        <dbReference type="ARBA" id="ARBA00022833"/>
    </source>
</evidence>
<evidence type="ECO:0000313" key="8">
    <source>
        <dbReference type="EMBL" id="KAA8530654.1"/>
    </source>
</evidence>
<dbReference type="GO" id="GO:0008270">
    <property type="term" value="F:zinc ion binding"/>
    <property type="evidence" value="ECO:0007669"/>
    <property type="project" value="UniProtKB-UniRule"/>
</dbReference>
<keyword evidence="6" id="KW-0539">Nucleus</keyword>
<dbReference type="InterPro" id="IPR031052">
    <property type="entry name" value="FHY3/FAR1"/>
</dbReference>
<dbReference type="Proteomes" id="UP000325577">
    <property type="component" value="Linkage Group LG2"/>
</dbReference>
<dbReference type="EMBL" id="CM018043">
    <property type="protein sequence ID" value="KAA8530654.1"/>
    <property type="molecule type" value="Genomic_DNA"/>
</dbReference>
<protein>
    <recommendedName>
        <fullName evidence="6">Protein FAR1-RELATED SEQUENCE</fullName>
    </recommendedName>
</protein>
<comment type="similarity">
    <text evidence="1 6">Belongs to the FHY3/FAR1 family.</text>
</comment>
<keyword evidence="3 5" id="KW-0863">Zinc-finger</keyword>
<comment type="function">
    <text evidence="6">Putative transcription activator involved in regulating light control of development.</text>
</comment>